<dbReference type="GO" id="GO:0005737">
    <property type="term" value="C:cytoplasm"/>
    <property type="evidence" value="ECO:0007669"/>
    <property type="project" value="InterPro"/>
</dbReference>
<dbReference type="EMBL" id="NRJH01000031">
    <property type="protein sequence ID" value="RIY32652.1"/>
    <property type="molecule type" value="Genomic_DNA"/>
</dbReference>
<dbReference type="GO" id="GO:0008757">
    <property type="term" value="F:S-adenosylmethionine-dependent methyltransferase activity"/>
    <property type="evidence" value="ECO:0007669"/>
    <property type="project" value="InterPro"/>
</dbReference>
<keyword evidence="3" id="KW-0808">Transferase</keyword>
<dbReference type="SUPFAM" id="SSF51197">
    <property type="entry name" value="Clavaminate synthase-like"/>
    <property type="match status" value="1"/>
</dbReference>
<name>A0A3A1Y2W2_9GAMM</name>
<dbReference type="NCBIfam" id="NF008992">
    <property type="entry name" value="PRK12335.1"/>
    <property type="match status" value="1"/>
</dbReference>
<dbReference type="Gene3D" id="3.40.50.150">
    <property type="entry name" value="Vaccinia Virus protein VP39"/>
    <property type="match status" value="1"/>
</dbReference>
<dbReference type="NCBIfam" id="NF008405">
    <property type="entry name" value="PRK11207.1"/>
    <property type="match status" value="1"/>
</dbReference>
<dbReference type="InterPro" id="IPR015985">
    <property type="entry name" value="TehB-like_dom"/>
</dbReference>
<dbReference type="SUPFAM" id="SSF53335">
    <property type="entry name" value="S-adenosyl-L-methionine-dependent methyltransferases"/>
    <property type="match status" value="1"/>
</dbReference>
<dbReference type="Pfam" id="PF03848">
    <property type="entry name" value="TehB"/>
    <property type="match status" value="1"/>
</dbReference>
<feature type="domain" description="Tellurite resistance methyltransferase TehB-like" evidence="1">
    <location>
        <begin position="93"/>
        <end position="284"/>
    </location>
</feature>
<protein>
    <submittedName>
        <fullName evidence="3">Tellurite resistance methyltransferase TehB</fullName>
    </submittedName>
</protein>
<dbReference type="InterPro" id="IPR004537">
    <property type="entry name" value="Tellurite-R_MeTrfase_TehB"/>
</dbReference>
<reference evidence="3 4" key="1">
    <citation type="submission" date="2017-08" db="EMBL/GenBank/DDBJ databases">
        <title>Reclassification of Bisgaard taxon 37 and 44.</title>
        <authorList>
            <person name="Christensen H."/>
        </authorList>
    </citation>
    <scope>NUCLEOTIDE SEQUENCE [LARGE SCALE GENOMIC DNA]</scope>
    <source>
        <strain evidence="3 4">B96_4</strain>
    </source>
</reference>
<evidence type="ECO:0000259" key="1">
    <source>
        <dbReference type="Pfam" id="PF03848"/>
    </source>
</evidence>
<keyword evidence="4" id="KW-1185">Reference proteome</keyword>
<dbReference type="InterPro" id="IPR015392">
    <property type="entry name" value="TehB/YeaR-like_dom"/>
</dbReference>
<dbReference type="NCBIfam" id="TIGR00477">
    <property type="entry name" value="tehB"/>
    <property type="match status" value="1"/>
</dbReference>
<dbReference type="Gene3D" id="2.60.120.10">
    <property type="entry name" value="Jelly Rolls"/>
    <property type="match status" value="1"/>
</dbReference>
<feature type="domain" description="TehB/YeaR-like" evidence="2">
    <location>
        <begin position="11"/>
        <end position="91"/>
    </location>
</feature>
<gene>
    <name evidence="3" type="ORF">CJP74_03985</name>
</gene>
<evidence type="ECO:0000259" key="2">
    <source>
        <dbReference type="Pfam" id="PF09313"/>
    </source>
</evidence>
<organism evidence="3 4">
    <name type="scientific">Psittacicella melopsittaci</name>
    <dbReference type="NCBI Taxonomy" id="2028576"/>
    <lineage>
        <taxon>Bacteria</taxon>
        <taxon>Pseudomonadati</taxon>
        <taxon>Pseudomonadota</taxon>
        <taxon>Gammaproteobacteria</taxon>
        <taxon>Pasteurellales</taxon>
        <taxon>Psittacicellaceae</taxon>
        <taxon>Psittacicella</taxon>
    </lineage>
</organism>
<dbReference type="CDD" id="cd02440">
    <property type="entry name" value="AdoMet_MTases"/>
    <property type="match status" value="1"/>
</dbReference>
<accession>A0A3A1Y2W2</accession>
<dbReference type="OrthoDB" id="9804312at2"/>
<evidence type="ECO:0000313" key="3">
    <source>
        <dbReference type="EMBL" id="RIY32652.1"/>
    </source>
</evidence>
<dbReference type="Proteomes" id="UP000266258">
    <property type="component" value="Unassembled WGS sequence"/>
</dbReference>
<dbReference type="GO" id="GO:0032259">
    <property type="term" value="P:methylation"/>
    <property type="evidence" value="ECO:0007669"/>
    <property type="project" value="UniProtKB-KW"/>
</dbReference>
<dbReference type="AlphaFoldDB" id="A0A3A1Y2W2"/>
<dbReference type="InterPro" id="IPR014431">
    <property type="entry name" value="Tellurite-R_TehB-2"/>
</dbReference>
<dbReference type="PIRSF" id="PIRSF005215">
    <property type="entry name" value="TehB"/>
    <property type="match status" value="1"/>
</dbReference>
<sequence length="289" mass="32719">MSIPDNLLVYKQMPVWNAQTLPAMFQEQHNTKEDTYARLTVLKGKLRFYFLDEQGNELSQVDLTPENTPQIIEPQVWHKVQALTDDLECQLAFMCTPQMYSAKKYNLSPAHSEVVKALEVVKPGKALDLGCGGGRNSLYLALNGFTVESLDRNLESLNFVQNIASKEQLPISAREYDINSASLTDNYDFIVSTVVLMFCQAEAIEKIIANMQEHTNPGGYNLIVAAMSTPEYPCSMPFPFTFASNQLKDLYQGWEFVEYNENLGHLHKTDAFGNRIQLQFATMLARKPQ</sequence>
<evidence type="ECO:0000313" key="4">
    <source>
        <dbReference type="Proteomes" id="UP000266258"/>
    </source>
</evidence>
<proteinExistence type="predicted"/>
<dbReference type="GO" id="GO:0046690">
    <property type="term" value="P:response to tellurium ion"/>
    <property type="evidence" value="ECO:0007669"/>
    <property type="project" value="InterPro"/>
</dbReference>
<keyword evidence="3" id="KW-0489">Methyltransferase</keyword>
<dbReference type="Pfam" id="PF09313">
    <property type="entry name" value="TehB-like"/>
    <property type="match status" value="1"/>
</dbReference>
<dbReference type="InterPro" id="IPR029063">
    <property type="entry name" value="SAM-dependent_MTases_sf"/>
</dbReference>
<comment type="caution">
    <text evidence="3">The sequence shown here is derived from an EMBL/GenBank/DDBJ whole genome shotgun (WGS) entry which is preliminary data.</text>
</comment>
<dbReference type="InterPro" id="IPR014710">
    <property type="entry name" value="RmlC-like_jellyroll"/>
</dbReference>